<accession>A0A220QMH5</accession>
<organism evidence="17">
    <name type="scientific">Decemunciger sp. AB-2017</name>
    <dbReference type="NCBI Taxonomy" id="1980157"/>
    <lineage>
        <taxon>Eukaryota</taxon>
        <taxon>Metazoa</taxon>
        <taxon>Spiralia</taxon>
        <taxon>Lophotrochozoa</taxon>
        <taxon>Annelida</taxon>
        <taxon>Polychaeta</taxon>
        <taxon>Sedentaria</taxon>
        <taxon>Canalipalpata</taxon>
        <taxon>Terebellida</taxon>
        <taxon>Terebelliformia</taxon>
        <taxon>Ampharetidae</taxon>
        <taxon>Decemunciger</taxon>
    </lineage>
</organism>
<evidence type="ECO:0000256" key="9">
    <source>
        <dbReference type="ARBA" id="ARBA00022982"/>
    </source>
</evidence>
<dbReference type="EC" id="7.1.1.2" evidence="3"/>
<keyword evidence="5" id="KW-0813">Transport</keyword>
<evidence type="ECO:0000256" key="11">
    <source>
        <dbReference type="ARBA" id="ARBA00023027"/>
    </source>
</evidence>
<keyword evidence="10 16" id="KW-1133">Transmembrane helix</keyword>
<keyword evidence="6" id="KW-0679">Respiratory chain</keyword>
<feature type="transmembrane region" description="Helical" evidence="16">
    <location>
        <begin position="48"/>
        <end position="69"/>
    </location>
</feature>
<dbReference type="AlphaFoldDB" id="A0A220QMH5"/>
<proteinExistence type="inferred from homology"/>
<name>A0A220QMH5_9ANNE</name>
<evidence type="ECO:0000256" key="4">
    <source>
        <dbReference type="ARBA" id="ARBA00021095"/>
    </source>
</evidence>
<keyword evidence="13 16" id="KW-0472">Membrane</keyword>
<keyword evidence="8" id="KW-1278">Translocase</keyword>
<keyword evidence="11" id="KW-0520">NAD</keyword>
<dbReference type="GO" id="GO:0008137">
    <property type="term" value="F:NADH dehydrogenase (ubiquinone) activity"/>
    <property type="evidence" value="ECO:0007669"/>
    <property type="project" value="UniProtKB-EC"/>
</dbReference>
<evidence type="ECO:0000256" key="15">
    <source>
        <dbReference type="ARBA" id="ARBA00049551"/>
    </source>
</evidence>
<evidence type="ECO:0000256" key="6">
    <source>
        <dbReference type="ARBA" id="ARBA00022660"/>
    </source>
</evidence>
<dbReference type="PANTHER" id="PTHR11435:SF1">
    <property type="entry name" value="NADH-UBIQUINONE OXIDOREDUCTASE CHAIN 6"/>
    <property type="match status" value="1"/>
</dbReference>
<comment type="catalytic activity">
    <reaction evidence="15">
        <text>a ubiquinone + NADH + 5 H(+)(in) = a ubiquinol + NAD(+) + 4 H(+)(out)</text>
        <dbReference type="Rhea" id="RHEA:29091"/>
        <dbReference type="Rhea" id="RHEA-COMP:9565"/>
        <dbReference type="Rhea" id="RHEA-COMP:9566"/>
        <dbReference type="ChEBI" id="CHEBI:15378"/>
        <dbReference type="ChEBI" id="CHEBI:16389"/>
        <dbReference type="ChEBI" id="CHEBI:17976"/>
        <dbReference type="ChEBI" id="CHEBI:57540"/>
        <dbReference type="ChEBI" id="CHEBI:57945"/>
        <dbReference type="EC" id="7.1.1.2"/>
    </reaction>
</comment>
<evidence type="ECO:0000256" key="14">
    <source>
        <dbReference type="ARBA" id="ARBA00031019"/>
    </source>
</evidence>
<protein>
    <recommendedName>
        <fullName evidence="4">NADH-ubiquinone oxidoreductase chain 6</fullName>
        <ecNumber evidence="3">7.1.1.2</ecNumber>
    </recommendedName>
    <alternativeName>
        <fullName evidence="14">NADH dehydrogenase subunit 6</fullName>
    </alternativeName>
</protein>
<evidence type="ECO:0000256" key="5">
    <source>
        <dbReference type="ARBA" id="ARBA00022448"/>
    </source>
</evidence>
<reference evidence="17" key="1">
    <citation type="journal article" date="2017" name="Sci. Rep.">
        <title>Multiple introns in a deep-sea Annelid (Decemunciger: Ampharetidae) mitochondrial genome.</title>
        <authorList>
            <person name="Bernardino A.F."/>
            <person name="Li Y."/>
            <person name="Smith C.R."/>
            <person name="Halanych K.M."/>
        </authorList>
    </citation>
    <scope>NUCLEOTIDE SEQUENCE</scope>
    <source>
        <strain evidence="18">A33721</strain>
    </source>
</reference>
<feature type="transmembrane region" description="Helical" evidence="16">
    <location>
        <begin position="118"/>
        <end position="142"/>
    </location>
</feature>
<evidence type="ECO:0000256" key="1">
    <source>
        <dbReference type="ARBA" id="ARBA00004225"/>
    </source>
</evidence>
<evidence type="ECO:0000256" key="7">
    <source>
        <dbReference type="ARBA" id="ARBA00022692"/>
    </source>
</evidence>
<keyword evidence="12 17" id="KW-0496">Mitochondrion</keyword>
<evidence type="ECO:0000313" key="17">
    <source>
        <dbReference type="EMBL" id="ASK06194.1"/>
    </source>
</evidence>
<evidence type="ECO:0000256" key="2">
    <source>
        <dbReference type="ARBA" id="ARBA00005698"/>
    </source>
</evidence>
<dbReference type="EMBL" id="KY774370">
    <property type="protein sequence ID" value="ASK06194.1"/>
    <property type="molecule type" value="Genomic_DNA"/>
</dbReference>
<dbReference type="EMBL" id="KY972528">
    <property type="protein sequence ID" value="ASK49914.1"/>
    <property type="molecule type" value="Genomic_DNA"/>
</dbReference>
<feature type="transmembrane region" description="Helical" evidence="16">
    <location>
        <begin position="81"/>
        <end position="98"/>
    </location>
</feature>
<evidence type="ECO:0000256" key="12">
    <source>
        <dbReference type="ARBA" id="ARBA00023128"/>
    </source>
</evidence>
<comment type="subcellular location">
    <subcellularLocation>
        <location evidence="1">Mitochondrion membrane</location>
        <topology evidence="1">Multi-pass membrane protein</topology>
    </subcellularLocation>
</comment>
<gene>
    <name evidence="17" type="primary">ND6</name>
    <name evidence="18" type="synonym">NAD6</name>
    <name evidence="17" type="synonym">nad6</name>
</gene>
<comment type="similarity">
    <text evidence="2">Belongs to the complex I subunit 6 family.</text>
</comment>
<geneLocation type="mitochondrion" evidence="17"/>
<evidence type="ECO:0000256" key="8">
    <source>
        <dbReference type="ARBA" id="ARBA00022967"/>
    </source>
</evidence>
<evidence type="ECO:0000256" key="16">
    <source>
        <dbReference type="SAM" id="Phobius"/>
    </source>
</evidence>
<keyword evidence="9" id="KW-0249">Electron transport</keyword>
<dbReference type="GO" id="GO:0031966">
    <property type="term" value="C:mitochondrial membrane"/>
    <property type="evidence" value="ECO:0007669"/>
    <property type="project" value="UniProtKB-SubCell"/>
</dbReference>
<sequence>MLKIYAMSLFLNLVLTLPMISSPLIMGLWVLIFAMLTSMWMSLMKMSWFGMILFLIYIGGLLVMFIYFVAITPNQMFTPKIFWILLSGTFILLNTLPLKSLSSDQTHCSSAPPSNLILYLPSSSNTLILMIMLLFIALIIVVKITKRNQGPLRPFKNTT</sequence>
<keyword evidence="7 16" id="KW-0812">Transmembrane</keyword>
<evidence type="ECO:0000256" key="13">
    <source>
        <dbReference type="ARBA" id="ARBA00023136"/>
    </source>
</evidence>
<evidence type="ECO:0000256" key="3">
    <source>
        <dbReference type="ARBA" id="ARBA00012944"/>
    </source>
</evidence>
<evidence type="ECO:0000256" key="10">
    <source>
        <dbReference type="ARBA" id="ARBA00022989"/>
    </source>
</evidence>
<dbReference type="InterPro" id="IPR050269">
    <property type="entry name" value="ComplexI_Subunit6"/>
</dbReference>
<feature type="transmembrane region" description="Helical" evidence="16">
    <location>
        <begin position="9"/>
        <end position="36"/>
    </location>
</feature>
<dbReference type="PANTHER" id="PTHR11435">
    <property type="entry name" value="NADH UBIQUINONE OXIDOREDUCTASE SUBUNIT ND6"/>
    <property type="match status" value="1"/>
</dbReference>
<evidence type="ECO:0000313" key="18">
    <source>
        <dbReference type="EMBL" id="ASK49914.1"/>
    </source>
</evidence>